<name>A0A1T4PFC4_9GAMM</name>
<keyword evidence="1" id="KW-0175">Coiled coil</keyword>
<evidence type="ECO:0000256" key="1">
    <source>
        <dbReference type="SAM" id="Coils"/>
    </source>
</evidence>
<dbReference type="STRING" id="64969.SAMN02745127_01465"/>
<dbReference type="InterPro" id="IPR027417">
    <property type="entry name" value="P-loop_NTPase"/>
</dbReference>
<evidence type="ECO:0000313" key="3">
    <source>
        <dbReference type="EMBL" id="OPX55573.1"/>
    </source>
</evidence>
<gene>
    <name evidence="3" type="ORF">BTE48_08115</name>
</gene>
<dbReference type="EMBL" id="MTSM01000008">
    <property type="protein sequence ID" value="OPX55573.1"/>
    <property type="molecule type" value="Genomic_DNA"/>
</dbReference>
<dbReference type="SUPFAM" id="SSF52540">
    <property type="entry name" value="P-loop containing nucleoside triphosphate hydrolases"/>
    <property type="match status" value="1"/>
</dbReference>
<organism evidence="3 4">
    <name type="scientific">Oceanospirillum multiglobuliferum</name>
    <dbReference type="NCBI Taxonomy" id="64969"/>
    <lineage>
        <taxon>Bacteria</taxon>
        <taxon>Pseudomonadati</taxon>
        <taxon>Pseudomonadota</taxon>
        <taxon>Gammaproteobacteria</taxon>
        <taxon>Oceanospirillales</taxon>
        <taxon>Oceanospirillaceae</taxon>
        <taxon>Oceanospirillum</taxon>
    </lineage>
</organism>
<accession>A0A1T4PFC4</accession>
<dbReference type="Pfam" id="PF13558">
    <property type="entry name" value="SbcC_Walker_B"/>
    <property type="match status" value="1"/>
</dbReference>
<feature type="coiled-coil region" evidence="1">
    <location>
        <begin position="616"/>
        <end position="671"/>
    </location>
</feature>
<dbReference type="PANTHER" id="PTHR32114:SF2">
    <property type="entry name" value="ABC TRANSPORTER ABCH.3"/>
    <property type="match status" value="1"/>
</dbReference>
<dbReference type="GO" id="GO:0016887">
    <property type="term" value="F:ATP hydrolysis activity"/>
    <property type="evidence" value="ECO:0007669"/>
    <property type="project" value="InterPro"/>
</dbReference>
<dbReference type="Pfam" id="PF13476">
    <property type="entry name" value="AAA_23"/>
    <property type="match status" value="1"/>
</dbReference>
<feature type="coiled-coil region" evidence="1">
    <location>
        <begin position="519"/>
        <end position="581"/>
    </location>
</feature>
<evidence type="ECO:0000313" key="4">
    <source>
        <dbReference type="Proteomes" id="UP000191418"/>
    </source>
</evidence>
<dbReference type="GO" id="GO:0006302">
    <property type="term" value="P:double-strand break repair"/>
    <property type="evidence" value="ECO:0007669"/>
    <property type="project" value="InterPro"/>
</dbReference>
<dbReference type="Gene3D" id="3.40.50.300">
    <property type="entry name" value="P-loop containing nucleotide triphosphate hydrolases"/>
    <property type="match status" value="2"/>
</dbReference>
<comment type="caution">
    <text evidence="3">The sequence shown here is derived from an EMBL/GenBank/DDBJ whole genome shotgun (WGS) entry which is preliminary data.</text>
</comment>
<feature type="coiled-coil region" evidence="1">
    <location>
        <begin position="953"/>
        <end position="1059"/>
    </location>
</feature>
<dbReference type="InterPro" id="IPR038729">
    <property type="entry name" value="Rad50/SbcC_AAA"/>
</dbReference>
<dbReference type="AlphaFoldDB" id="A0A1T4PFC4"/>
<dbReference type="PANTHER" id="PTHR32114">
    <property type="entry name" value="ABC TRANSPORTER ABCH.3"/>
    <property type="match status" value="1"/>
</dbReference>
<protein>
    <recommendedName>
        <fullName evidence="2">Rad50/SbcC-type AAA domain-containing protein</fullName>
    </recommendedName>
</protein>
<feature type="domain" description="Rad50/SbcC-type AAA" evidence="2">
    <location>
        <begin position="5"/>
        <end position="249"/>
    </location>
</feature>
<dbReference type="OrthoDB" id="9795626at2"/>
<reference evidence="3 4" key="1">
    <citation type="submission" date="2017-01" db="EMBL/GenBank/DDBJ databases">
        <title>Genome Sequencing of a Marine Spirillum, Oceanospirillum multiglobuliferum ATCC 33336, from Japan.</title>
        <authorList>
            <person name="Carney J.G."/>
            <person name="Trachtenberg A.M."/>
            <person name="Rheaume B.A."/>
            <person name="Linnane J.D."/>
            <person name="Pitts N.L."/>
            <person name="Mykles D.L."/>
            <person name="Maclea K.S."/>
        </authorList>
    </citation>
    <scope>NUCLEOTIDE SEQUENCE [LARGE SCALE GENOMIC DNA]</scope>
    <source>
        <strain evidence="3 4">ATCC 33336</strain>
    </source>
</reference>
<dbReference type="RefSeq" id="WP_078745074.1">
    <property type="nucleotide sequence ID" value="NZ_FUXG01000008.1"/>
</dbReference>
<proteinExistence type="predicted"/>
<sequence>MRILRLRLKNINALKGEWQIDFTQAPFDNSSLFAIVGATGAGKTTLLDAICLALYHQTPRLQQINASQNESMTRHTSESEAEVEFEVQGQQYRAYWSQRRARNSAEGKLQAPKVELADSSGKILASSLKDKLALMETLTGLDFARFTKSMMLAQGRFSAFLNASANERADLLEELTGTEIYGAVSKQVFENCKIEKNALERLQAKAEGVELFSAEQLADLTDTLSQKKNELALLTPNISSAQREIKLWLDLNQSTVQLEQHQQTLEKAKQALHEQAPAFGRLAAHAPAQKLKPLFEQLQKQHSLSQTLKNELIRVQQQQIQSKAEQVQYQQQLTRAEQALAADKAHKVKAEQEIDTIMVPLDQKIQVLTQQQQVLMAQVTKQEELCAKTEESRTEAFNTEQRISAQLVQLAAFLQQHQAQQAMAEQLPHWQQQLKTRQKIEHSLHESLRNLQTLEQTLNSKTIPLTNLEHKLTQARFELQPIQLKVQQQGESSTLQQQAQLSVERWQQQQKLESVWLKLQQAVEQYQPLEQQLRALEQQQHIDRSALLEKQQQQEKLRADYKQCKQQVQDLERLLAQEKLINSLQAERARLQPDSPCPLCGSCQHPAVEAYQQIESSETEQRLKTQKLALEQLEQEGHSNKQAIERLNFSLQQADTEQQRLKAQLQQLSQQWNSQVVALSSESQACLALENKEGFEQAFIQFSTELTQRHEVQVRLSQQWQQYQTNQQTLFELQKNLQILEHQTNSQQLDIASVQQQIKHQQALQTSAQDELTTLESALQTQLSVYGLTLPTTDKAEIWLQTRQLDCDQFKANQTQYQALQHQHELVIQNLTQLDLQLQQHQPELNQLKESAQTQKVELQQLEQARMLSFGSASIAEERTRLAEQVADSESRLSLSREQWQKSQLAAQKLSDQVEQLTLQDEACQQTLQQYIETWQQTLQASPFDTEEEYQKALLTENELQQLQQLKQQLDKALHQAEALYQAQLEVQQTHAQACATLQTQLTLEQQLAELSQQQEQLKTQSVQIQQQLDTDQQRRQGQQQLFEQIDQQRSQLADWERLNQLIGSADGAKFRRFAQGLTLDHLIMLSNRQLQRLHNRYQLQRKADEELALAIIDTWQADVLRDIKTLSGGESFLVSLALALALSDMVSHKVKIDSLFLDEGFGTLDSETLETALDALDSLNASGKMIGVISHIEAMKERIPVQIRVQKLGGLGISQLESRYKVVKA</sequence>
<dbReference type="Proteomes" id="UP000191418">
    <property type="component" value="Unassembled WGS sequence"/>
</dbReference>
<evidence type="ECO:0000259" key="2">
    <source>
        <dbReference type="Pfam" id="PF13476"/>
    </source>
</evidence>
<keyword evidence="4" id="KW-1185">Reference proteome</keyword>